<evidence type="ECO:0000313" key="10">
    <source>
        <dbReference type="EMBL" id="MDP4534947.1"/>
    </source>
</evidence>
<dbReference type="EMBL" id="JAUZVZ010000002">
    <property type="protein sequence ID" value="MDP4534947.1"/>
    <property type="molecule type" value="Genomic_DNA"/>
</dbReference>
<evidence type="ECO:0000256" key="4">
    <source>
        <dbReference type="ARBA" id="ARBA00022806"/>
    </source>
</evidence>
<dbReference type="InterPro" id="IPR006555">
    <property type="entry name" value="ATP-dep_Helicase_C"/>
</dbReference>
<dbReference type="Pfam" id="PF13307">
    <property type="entry name" value="Helicase_C_2"/>
    <property type="match status" value="1"/>
</dbReference>
<evidence type="ECO:0000256" key="8">
    <source>
        <dbReference type="ARBA" id="ARBA00023235"/>
    </source>
</evidence>
<gene>
    <name evidence="10" type="primary">dinG</name>
    <name evidence="10" type="ORF">Q3O60_01940</name>
</gene>
<feature type="domain" description="Helicase ATP-binding" evidence="9">
    <location>
        <begin position="16"/>
        <end position="301"/>
    </location>
</feature>
<dbReference type="PANTHER" id="PTHR11472:SF59">
    <property type="entry name" value="ATP-DEPENDENT DNA HELICASE DING"/>
    <property type="match status" value="1"/>
</dbReference>
<comment type="caution">
    <text evidence="10">The sequence shown here is derived from an EMBL/GenBank/DDBJ whole genome shotgun (WGS) entry which is preliminary data.</text>
</comment>
<dbReference type="RefSeq" id="WP_305892212.1">
    <property type="nucleotide sequence ID" value="NZ_JAUZVZ010000002.1"/>
</dbReference>
<keyword evidence="8" id="KW-0413">Isomerase</keyword>
<keyword evidence="5" id="KW-0067">ATP-binding</keyword>
<keyword evidence="4 10" id="KW-0347">Helicase</keyword>
<name>A0ABT9GV65_9GAMM</name>
<keyword evidence="11" id="KW-1185">Reference proteome</keyword>
<keyword evidence="6" id="KW-0408">Iron</keyword>
<dbReference type="GO" id="GO:0003678">
    <property type="term" value="F:DNA helicase activity"/>
    <property type="evidence" value="ECO:0007669"/>
    <property type="project" value="UniProtKB-EC"/>
</dbReference>
<dbReference type="InterPro" id="IPR010614">
    <property type="entry name" value="RAD3-like_helicase_DEAD"/>
</dbReference>
<evidence type="ECO:0000256" key="5">
    <source>
        <dbReference type="ARBA" id="ARBA00022840"/>
    </source>
</evidence>
<reference evidence="10 11" key="1">
    <citation type="submission" date="2023-08" db="EMBL/GenBank/DDBJ databases">
        <authorList>
            <person name="Joshi A."/>
            <person name="Thite S."/>
        </authorList>
    </citation>
    <scope>NUCLEOTIDE SEQUENCE [LARGE SCALE GENOMIC DNA]</scope>
    <source>
        <strain evidence="10 11">AC40</strain>
    </source>
</reference>
<dbReference type="PROSITE" id="PS51193">
    <property type="entry name" value="HELICASE_ATP_BIND_2"/>
    <property type="match status" value="1"/>
</dbReference>
<evidence type="ECO:0000256" key="2">
    <source>
        <dbReference type="ARBA" id="ARBA00022741"/>
    </source>
</evidence>
<dbReference type="Proteomes" id="UP001231616">
    <property type="component" value="Unassembled WGS sequence"/>
</dbReference>
<dbReference type="GO" id="GO:0016787">
    <property type="term" value="F:hydrolase activity"/>
    <property type="evidence" value="ECO:0007669"/>
    <property type="project" value="UniProtKB-KW"/>
</dbReference>
<keyword evidence="3 10" id="KW-0378">Hydrolase</keyword>
<evidence type="ECO:0000256" key="7">
    <source>
        <dbReference type="ARBA" id="ARBA00023014"/>
    </source>
</evidence>
<dbReference type="InterPro" id="IPR045028">
    <property type="entry name" value="DinG/Rad3-like"/>
</dbReference>
<protein>
    <submittedName>
        <fullName evidence="10">ATP-dependent DNA helicase DinG</fullName>
        <ecNumber evidence="10">3.6.4.12</ecNumber>
    </submittedName>
</protein>
<dbReference type="SUPFAM" id="SSF52540">
    <property type="entry name" value="P-loop containing nucleoside triphosphate hydrolases"/>
    <property type="match status" value="1"/>
</dbReference>
<evidence type="ECO:0000256" key="3">
    <source>
        <dbReference type="ARBA" id="ARBA00022801"/>
    </source>
</evidence>
<accession>A0ABT9GV65</accession>
<dbReference type="InterPro" id="IPR027417">
    <property type="entry name" value="P-loop_NTPase"/>
</dbReference>
<dbReference type="EC" id="3.6.4.12" evidence="10"/>
<keyword evidence="7" id="KW-0411">Iron-sulfur</keyword>
<dbReference type="SMART" id="SM00491">
    <property type="entry name" value="HELICc2"/>
    <property type="match status" value="1"/>
</dbReference>
<evidence type="ECO:0000256" key="6">
    <source>
        <dbReference type="ARBA" id="ARBA00023004"/>
    </source>
</evidence>
<dbReference type="InterPro" id="IPR014013">
    <property type="entry name" value="Helic_SF1/SF2_ATP-bd_DinG/Rad3"/>
</dbReference>
<evidence type="ECO:0000313" key="11">
    <source>
        <dbReference type="Proteomes" id="UP001231616"/>
    </source>
</evidence>
<dbReference type="Pfam" id="PF06733">
    <property type="entry name" value="DEAD_2"/>
    <property type="match status" value="1"/>
</dbReference>
<dbReference type="InterPro" id="IPR011545">
    <property type="entry name" value="DEAD/DEAH_box_helicase_dom"/>
</dbReference>
<dbReference type="Gene3D" id="3.40.50.300">
    <property type="entry name" value="P-loop containing nucleotide triphosphate hydrolases"/>
    <property type="match status" value="2"/>
</dbReference>
<keyword evidence="1" id="KW-0479">Metal-binding</keyword>
<sequence>MLTAQLQQQIRKAQHQLRSALPNYRTRPGQNKLIAEIAHTIAGSYHRHERIALVEAGTGTGKSLAYLLATIPYALAENKKVVIATATVALQEQLVSKDLPFFQRHAGLEFEFCLVKGRQRYACIERLTERLQQPELFPAAQSKSMRLLEKLLKAWHNRSWLGDWDSLPFAVPDSLWQDIQADPFHCHRSNRRHQQCPFHLARAEITNSDVLVTNQAFLLADLDAGNSQLPAPEDSIYVIDEGHHLVDSARSFFSASCPLLQQEGWLEKALKFSQRMQANLPESSLKTLLKLQDHIDDFRREYSIISQQVPSYARSWFEGSKQYRFTDAALPLVISDKAESLAQLSQHILNKLEQLHQQVREAITEQLLPVKAISTTLQELSFFDQRFGQHQALWHLYAQAQDKLVHQARWVEQAEDNDHQVIAFASPLLLQAQLDRLLFRPAFACILCSATLTSLNSFSYPLKELGLDDFEGVRTLQVSSPFSYAEQGTVILPMMKHEPTAPTFTAELCQVLPDYLPEGEASLVLFASYWQMQEVAESLRQKGFSLLVQGEAARQSLLDQHQQLIKAGKTSILFGTQSFSEGLDLPGSLLTNLVITKLPFAVPTSPLEEAMSEAVTKRGGNPFLQLTVPATAKKLVQACGRLLRQEQDHGQIVILDRRLVSKTYGKAMLDALPPFKRHIHY</sequence>
<proteinExistence type="predicted"/>
<keyword evidence="2" id="KW-0547">Nucleotide-binding</keyword>
<evidence type="ECO:0000259" key="9">
    <source>
        <dbReference type="PROSITE" id="PS51193"/>
    </source>
</evidence>
<dbReference type="PANTHER" id="PTHR11472">
    <property type="entry name" value="DNA REPAIR DEAD HELICASE RAD3/XP-D SUBFAMILY MEMBER"/>
    <property type="match status" value="1"/>
</dbReference>
<dbReference type="Pfam" id="PF00270">
    <property type="entry name" value="DEAD"/>
    <property type="match status" value="1"/>
</dbReference>
<evidence type="ECO:0000256" key="1">
    <source>
        <dbReference type="ARBA" id="ARBA00022723"/>
    </source>
</evidence>
<organism evidence="10 11">
    <name type="scientific">Alkalimonas collagenimarina</name>
    <dbReference type="NCBI Taxonomy" id="400390"/>
    <lineage>
        <taxon>Bacteria</taxon>
        <taxon>Pseudomonadati</taxon>
        <taxon>Pseudomonadota</taxon>
        <taxon>Gammaproteobacteria</taxon>
        <taxon>Alkalimonas</taxon>
    </lineage>
</organism>
<dbReference type="NCBIfam" id="NF008729">
    <property type="entry name" value="PRK11747.1"/>
    <property type="match status" value="1"/>
</dbReference>